<keyword evidence="3" id="KW-1185">Reference proteome</keyword>
<comment type="caution">
    <text evidence="2">The sequence shown here is derived from an EMBL/GenBank/DDBJ whole genome shotgun (WGS) entry which is preliminary data.</text>
</comment>
<dbReference type="Gene3D" id="4.10.1080.10">
    <property type="entry name" value="TSP type-3 repeat"/>
    <property type="match status" value="2"/>
</dbReference>
<proteinExistence type="predicted"/>
<feature type="region of interest" description="Disordered" evidence="1">
    <location>
        <begin position="171"/>
        <end position="201"/>
    </location>
</feature>
<dbReference type="InterPro" id="IPR028994">
    <property type="entry name" value="Integrin_alpha_N"/>
</dbReference>
<evidence type="ECO:0000313" key="2">
    <source>
        <dbReference type="EMBL" id="EDY15975.1"/>
    </source>
</evidence>
<name>B4DC53_9BACT</name>
<sequence>MTPILRRVLGLARRPAKQTGIFSRNGVRRGGAWLQLLALIFLLLEPLSRSGALYVPDNAGNPYWLQLPSEGAPGGSPDGDWQTQFQDALSAGLIEWWGGGTWYIDGQSVTLLPQYHVAGVGDSDGDGVPDDLDPYPNDANNNTVYWPGGVYMIDNVAVSFSPIYAQAGMLPDSDGDGIPDSVDPYPNDPNNGNGTGGGGDTGGTFTWNGGDFWIDGMVQHFSGGTYNGSGTDSDGDGIPDVLDPYPNDASNNTAWWQGGNFMVDGNLTTFAGQYHRADSGDADTDGIPDDLDPYPNDPTNNSYWWAGGWYQVNGSSLFFPPQWLAGNGTDSDGDGIPDVVDPYPNDATNGTGNNGTANWWAGGTFLVNGQYSWYPGQYYYGATTDSDGDGIPDVLDPYPSDLWNNTYFTWNGGTYLVNGSWMTFPSATYGGLWSDRDGDGIPDVADPYPDDANNNNPVISNNPCSCGHSNCPGSACSGTSGSPENCTCNNVPPPVCSCGHATCPGAACSWVNDPANCACVDPLTDNSGPDTDGDGMSDSYEIANGLDPNNPADAANAPMGDLVFNVEKAQHGLAIDTVVSAADYASITGHPLVDYFVDPSKSVAEQDWDGNGISNIDELLVFHTDPRDPYSKPTDDQIKQALLEGKCSLTTRANYFWLLDGSQVQVGGGFYGDGAGLPTVAPSCNCTFVNRGCPCKIAGQCGNDCVPQCSCDQPDCNCKYNGSNQVCSGGLLCHECDCDVKEQNAGCVCADSHGCNNDCIPCSCPAVGSGCYCLNVTQCNPILLGAACFKPTCATDCGCDTYFCECGFQQTYQCQTDGCGCTIACCQCGGEPANCNSINLYVWSFILINANNNNGSPVDQFGFPQRRDYDVSPIPGGDGDLAPLNMVLTRIPPEGATVHLEAISGGDKIKVWNDPEKHIPIPLPYDVSADSLQPLFVEGVHLSATAGDVTLKASVNIDGTVLSSQATITVGPVISNINRPYAPVDTVGGLTARSDVDADIYYGGPWNGRLQLVQNVRSLSGNANYPFHNPPILNAGLLSGKGDPLPLLDALTSDKPYYEYRITNPGDSSSSFHMTTNDSPAIPYPPDPSFYTTMQGREDFSLYYLWRFNDGTVLPIAEEDWYVIWDHFNTSPTDFNPYSDTGSHQGQVIIGNDTPRPPKMDGPVANDEGYHWKQ</sequence>
<dbReference type="EMBL" id="ABVL01000044">
    <property type="protein sequence ID" value="EDY15975.1"/>
    <property type="molecule type" value="Genomic_DNA"/>
</dbReference>
<dbReference type="STRING" id="497964.CfE428DRAFT_6494"/>
<dbReference type="AlphaFoldDB" id="B4DC53"/>
<dbReference type="InParanoid" id="B4DC53"/>
<dbReference type="Proteomes" id="UP000005824">
    <property type="component" value="Unassembled WGS sequence"/>
</dbReference>
<protein>
    <submittedName>
        <fullName evidence="2">Uncharacterized protein</fullName>
    </submittedName>
</protein>
<evidence type="ECO:0000313" key="3">
    <source>
        <dbReference type="Proteomes" id="UP000005824"/>
    </source>
</evidence>
<organism evidence="2 3">
    <name type="scientific">Chthoniobacter flavus Ellin428</name>
    <dbReference type="NCBI Taxonomy" id="497964"/>
    <lineage>
        <taxon>Bacteria</taxon>
        <taxon>Pseudomonadati</taxon>
        <taxon>Verrucomicrobiota</taxon>
        <taxon>Spartobacteria</taxon>
        <taxon>Chthoniobacterales</taxon>
        <taxon>Chthoniobacteraceae</taxon>
        <taxon>Chthoniobacter</taxon>
    </lineage>
</organism>
<feature type="region of interest" description="Disordered" evidence="1">
    <location>
        <begin position="1151"/>
        <end position="1174"/>
    </location>
</feature>
<dbReference type="GO" id="GO:0005509">
    <property type="term" value="F:calcium ion binding"/>
    <property type="evidence" value="ECO:0007669"/>
    <property type="project" value="InterPro"/>
</dbReference>
<reference evidence="2 3" key="1">
    <citation type="journal article" date="2011" name="J. Bacteriol.">
        <title>Genome sequence of Chthoniobacter flavus Ellin428, an aerobic heterotrophic soil bacterium.</title>
        <authorList>
            <person name="Kant R."/>
            <person name="van Passel M.W."/>
            <person name="Palva A."/>
            <person name="Lucas S."/>
            <person name="Lapidus A."/>
            <person name="Glavina Del Rio T."/>
            <person name="Dalin E."/>
            <person name="Tice H."/>
            <person name="Bruce D."/>
            <person name="Goodwin L."/>
            <person name="Pitluck S."/>
            <person name="Larimer F.W."/>
            <person name="Land M.L."/>
            <person name="Hauser L."/>
            <person name="Sangwan P."/>
            <person name="de Vos W.M."/>
            <person name="Janssen P.H."/>
            <person name="Smidt H."/>
        </authorList>
    </citation>
    <scope>NUCLEOTIDE SEQUENCE [LARGE SCALE GENOMIC DNA]</scope>
    <source>
        <strain evidence="2 3">Ellin428</strain>
    </source>
</reference>
<dbReference type="InterPro" id="IPR028974">
    <property type="entry name" value="TSP_type-3_rpt"/>
</dbReference>
<dbReference type="eggNOG" id="ENOG502ZM2F">
    <property type="taxonomic scope" value="Bacteria"/>
</dbReference>
<gene>
    <name evidence="2" type="ORF">CfE428DRAFT_6494</name>
</gene>
<evidence type="ECO:0000256" key="1">
    <source>
        <dbReference type="SAM" id="MobiDB-lite"/>
    </source>
</evidence>
<dbReference type="SUPFAM" id="SSF69318">
    <property type="entry name" value="Integrin alpha N-terminal domain"/>
    <property type="match status" value="1"/>
</dbReference>
<dbReference type="RefSeq" id="WP_006983811.1">
    <property type="nucleotide sequence ID" value="NZ_ABVL01000044.1"/>
</dbReference>
<accession>B4DC53</accession>